<comment type="caution">
    <text evidence="1">The sequence shown here is derived from an EMBL/GenBank/DDBJ whole genome shotgun (WGS) entry which is preliminary data.</text>
</comment>
<organism evidence="1 2">
    <name type="scientific">Piscinibacter aquaticus</name>
    <dbReference type="NCBI Taxonomy" id="392597"/>
    <lineage>
        <taxon>Bacteria</taxon>
        <taxon>Pseudomonadati</taxon>
        <taxon>Pseudomonadota</taxon>
        <taxon>Betaproteobacteria</taxon>
        <taxon>Burkholderiales</taxon>
        <taxon>Sphaerotilaceae</taxon>
        <taxon>Piscinibacter</taxon>
    </lineage>
</organism>
<dbReference type="AlphaFoldDB" id="A0A5C6U5M3"/>
<evidence type="ECO:0000313" key="2">
    <source>
        <dbReference type="Proteomes" id="UP000321832"/>
    </source>
</evidence>
<accession>A0A5C6U5M3</accession>
<keyword evidence="2" id="KW-1185">Reference proteome</keyword>
<proteinExistence type="predicted"/>
<gene>
    <name evidence="1" type="ORF">FSC37_18630</name>
</gene>
<reference evidence="1" key="1">
    <citation type="submission" date="2019-08" db="EMBL/GenBank/DDBJ databases">
        <authorList>
            <person name="Khan S.A."/>
            <person name="Jeon C.O."/>
            <person name="Jeong S.E."/>
        </authorList>
    </citation>
    <scope>NUCLEOTIDE SEQUENCE [LARGE SCALE GENOMIC DNA]</scope>
    <source>
        <strain evidence="1">KACC 15278</strain>
    </source>
</reference>
<evidence type="ECO:0000313" key="1">
    <source>
        <dbReference type="EMBL" id="TXC67038.1"/>
    </source>
</evidence>
<sequence>MNRWLKPAETPPWQRPDVDALVHALNGLQGMSWMQRPQVVRTWVAAALQVQGGGLLEPGAADALRLSSLLLDSPMPPDLGRQYAEIDPD</sequence>
<name>A0A5C6U5M3_9BURK</name>
<dbReference type="EMBL" id="VOPW01000001">
    <property type="protein sequence ID" value="TXC67038.1"/>
    <property type="molecule type" value="Genomic_DNA"/>
</dbReference>
<dbReference type="Proteomes" id="UP000321832">
    <property type="component" value="Unassembled WGS sequence"/>
</dbReference>
<protein>
    <submittedName>
        <fullName evidence="1">Uncharacterized protein</fullName>
    </submittedName>
</protein>